<dbReference type="Proteomes" id="UP000298218">
    <property type="component" value="Unassembled WGS sequence"/>
</dbReference>
<keyword evidence="2" id="KW-1185">Reference proteome</keyword>
<protein>
    <submittedName>
        <fullName evidence="1">Uncharacterized protein</fullName>
    </submittedName>
</protein>
<dbReference type="RefSeq" id="WP_134173896.1">
    <property type="nucleotide sequence ID" value="NZ_SODI01000001.1"/>
</dbReference>
<dbReference type="OrthoDB" id="9968391at2"/>
<gene>
    <name evidence="1" type="ORF">E3T53_04345</name>
</gene>
<evidence type="ECO:0000313" key="2">
    <source>
        <dbReference type="Proteomes" id="UP000298218"/>
    </source>
</evidence>
<dbReference type="AlphaFoldDB" id="A0A4Y8KRI1"/>
<name>A0A4Y8KRI1_9MICO</name>
<sequence>MSEKNEVATTEDAKAQPDGQWVEDANGKAYCLIDTHMGFPQRMAMHKRNLTNVDNLAYPLHLCRFVGGCEHKWGTHGLGHCIRCGVVVDEPRPMTFDDEGMELFRFAAEHNARADECRKTEPEGE</sequence>
<organism evidence="1 2">
    <name type="scientific">Cryobacterium psychrophilum</name>
    <dbReference type="NCBI Taxonomy" id="41988"/>
    <lineage>
        <taxon>Bacteria</taxon>
        <taxon>Bacillati</taxon>
        <taxon>Actinomycetota</taxon>
        <taxon>Actinomycetes</taxon>
        <taxon>Micrococcales</taxon>
        <taxon>Microbacteriaceae</taxon>
        <taxon>Cryobacterium</taxon>
    </lineage>
</organism>
<proteinExistence type="predicted"/>
<reference evidence="1 2" key="1">
    <citation type="submission" date="2019-03" db="EMBL/GenBank/DDBJ databases">
        <title>Genomics of glacier-inhabiting Cryobacterium strains.</title>
        <authorList>
            <person name="Liu Q."/>
            <person name="Xin Y.-H."/>
        </authorList>
    </citation>
    <scope>NUCLEOTIDE SEQUENCE [LARGE SCALE GENOMIC DNA]</scope>
    <source>
        <strain evidence="1 2">CGMCC 1.4292</strain>
    </source>
</reference>
<dbReference type="EMBL" id="SOHQ01000013">
    <property type="protein sequence ID" value="TFD80859.1"/>
    <property type="molecule type" value="Genomic_DNA"/>
</dbReference>
<evidence type="ECO:0000313" key="1">
    <source>
        <dbReference type="EMBL" id="TFD80859.1"/>
    </source>
</evidence>
<accession>A0A4Y8KRI1</accession>
<comment type="caution">
    <text evidence="1">The sequence shown here is derived from an EMBL/GenBank/DDBJ whole genome shotgun (WGS) entry which is preliminary data.</text>
</comment>